<reference evidence="8 9" key="1">
    <citation type="submission" date="2019-06" db="EMBL/GenBank/DDBJ databases">
        <title>Sequencing the genomes of 1000 actinobacteria strains.</title>
        <authorList>
            <person name="Klenk H.-P."/>
        </authorList>
    </citation>
    <scope>NUCLEOTIDE SEQUENCE [LARGE SCALE GENOMIC DNA]</scope>
    <source>
        <strain evidence="8 9">DSM 102200</strain>
    </source>
</reference>
<dbReference type="EMBL" id="VFOZ01000001">
    <property type="protein sequence ID" value="TQL98880.1"/>
    <property type="molecule type" value="Genomic_DNA"/>
</dbReference>
<name>A0A543CPH9_9ACTN</name>
<protein>
    <submittedName>
        <fullName evidence="8">Uncharacterized protein DUF1232</fullName>
    </submittedName>
</protein>
<dbReference type="AlphaFoldDB" id="A0A543CPH9"/>
<evidence type="ECO:0000259" key="7">
    <source>
        <dbReference type="Pfam" id="PF06803"/>
    </source>
</evidence>
<keyword evidence="3 6" id="KW-1133">Transmembrane helix</keyword>
<gene>
    <name evidence="8" type="ORF">FB559_4515</name>
</gene>
<dbReference type="Pfam" id="PF06803">
    <property type="entry name" value="DUF1232"/>
    <property type="match status" value="1"/>
</dbReference>
<evidence type="ECO:0000256" key="4">
    <source>
        <dbReference type="ARBA" id="ARBA00023136"/>
    </source>
</evidence>
<proteinExistence type="predicted"/>
<evidence type="ECO:0000313" key="9">
    <source>
        <dbReference type="Proteomes" id="UP000316096"/>
    </source>
</evidence>
<evidence type="ECO:0000256" key="2">
    <source>
        <dbReference type="ARBA" id="ARBA00022692"/>
    </source>
</evidence>
<feature type="region of interest" description="Disordered" evidence="5">
    <location>
        <begin position="126"/>
        <end position="151"/>
    </location>
</feature>
<keyword evidence="2 6" id="KW-0812">Transmembrane</keyword>
<keyword evidence="4 6" id="KW-0472">Membrane</keyword>
<feature type="compositionally biased region" description="Pro residues" evidence="5">
    <location>
        <begin position="137"/>
        <end position="151"/>
    </location>
</feature>
<organism evidence="8 9">
    <name type="scientific">Actinoallomurus bryophytorum</name>
    <dbReference type="NCBI Taxonomy" id="1490222"/>
    <lineage>
        <taxon>Bacteria</taxon>
        <taxon>Bacillati</taxon>
        <taxon>Actinomycetota</taxon>
        <taxon>Actinomycetes</taxon>
        <taxon>Streptosporangiales</taxon>
        <taxon>Thermomonosporaceae</taxon>
        <taxon>Actinoallomurus</taxon>
    </lineage>
</organism>
<feature type="transmembrane region" description="Helical" evidence="6">
    <location>
        <begin position="100"/>
        <end position="120"/>
    </location>
</feature>
<evidence type="ECO:0000256" key="5">
    <source>
        <dbReference type="SAM" id="MobiDB-lite"/>
    </source>
</evidence>
<accession>A0A543CPH9</accession>
<feature type="transmembrane region" description="Helical" evidence="6">
    <location>
        <begin position="31"/>
        <end position="50"/>
    </location>
</feature>
<keyword evidence="9" id="KW-1185">Reference proteome</keyword>
<evidence type="ECO:0000313" key="8">
    <source>
        <dbReference type="EMBL" id="TQL98880.1"/>
    </source>
</evidence>
<dbReference type="InterPro" id="IPR010652">
    <property type="entry name" value="DUF1232"/>
</dbReference>
<evidence type="ECO:0000256" key="1">
    <source>
        <dbReference type="ARBA" id="ARBA00004127"/>
    </source>
</evidence>
<evidence type="ECO:0000256" key="3">
    <source>
        <dbReference type="ARBA" id="ARBA00022989"/>
    </source>
</evidence>
<feature type="transmembrane region" description="Helical" evidence="6">
    <location>
        <begin position="78"/>
        <end position="94"/>
    </location>
</feature>
<feature type="domain" description="DUF1232" evidence="7">
    <location>
        <begin position="80"/>
        <end position="115"/>
    </location>
</feature>
<dbReference type="Proteomes" id="UP000316096">
    <property type="component" value="Unassembled WGS sequence"/>
</dbReference>
<sequence>MVLPGVLALFAGAILTFAVHGHVGDVGVNTIGVITMALGSVILIAGLLRMRRGRGRGRGRSGRLVANAQDRVYRTSKGKIIAMIIAVVYIVSPIDFIPDFLLPVGVVDDAGAFGWLLFAIGQEMSRKRAQPQRSPQVPQPQPPRQVPPPKR</sequence>
<comment type="caution">
    <text evidence="8">The sequence shown here is derived from an EMBL/GenBank/DDBJ whole genome shotgun (WGS) entry which is preliminary data.</text>
</comment>
<comment type="subcellular location">
    <subcellularLocation>
        <location evidence="1">Endomembrane system</location>
        <topology evidence="1">Multi-pass membrane protein</topology>
    </subcellularLocation>
</comment>
<evidence type="ECO:0000256" key="6">
    <source>
        <dbReference type="SAM" id="Phobius"/>
    </source>
</evidence>
<dbReference type="OrthoDB" id="3482361at2"/>
<dbReference type="RefSeq" id="WP_141957429.1">
    <property type="nucleotide sequence ID" value="NZ_VFOZ01000001.1"/>
</dbReference>
<dbReference type="GO" id="GO:0012505">
    <property type="term" value="C:endomembrane system"/>
    <property type="evidence" value="ECO:0007669"/>
    <property type="project" value="UniProtKB-SubCell"/>
</dbReference>